<dbReference type="PATRIC" id="fig|929558.5.peg.272"/>
<accession>B6BL61</accession>
<sequence>MSDSNEGSLLDSIIASVIIFYFLMAMIILFPLLPGGVIGYEWSKELTTNSDIHKLSIIIGMVINFFVYKAVLRMFDMDIDKLKTKVYIYLFTIGFVMFLDTRIDNFMLHQVNKMIVETIKFFLDFDRWFVDNTFLNMGLIAIYAFMSFLILGFIIDIFKPKRKHKNKYIKSI</sequence>
<dbReference type="AlphaFoldDB" id="B6BL61"/>
<proteinExistence type="predicted"/>
<feature type="transmembrane region" description="Helical" evidence="1">
    <location>
        <begin position="52"/>
        <end position="72"/>
    </location>
</feature>
<accession>H1FTM3</accession>
<keyword evidence="1" id="KW-1133">Transmembrane helix</keyword>
<keyword evidence="1" id="KW-0472">Membrane</keyword>
<dbReference type="STRING" id="929558.SMGD1_0272"/>
<feature type="transmembrane region" description="Helical" evidence="1">
    <location>
        <begin position="84"/>
        <end position="103"/>
    </location>
</feature>
<reference evidence="2 3" key="1">
    <citation type="journal article" date="2012" name="Proc. Natl. Acad. Sci. U.S.A.">
        <title>Genome and physiology of a model Epsilonproteobacterium responsible for sulfide detoxification in marine oxygen depletion zones.</title>
        <authorList>
            <person name="Grote J."/>
            <person name="Schott T."/>
            <person name="Bruckner C.G."/>
            <person name="Glockner F.O."/>
            <person name="Jost G."/>
            <person name="Teeling H."/>
            <person name="Labrenz M."/>
            <person name="Jurgens K."/>
        </authorList>
    </citation>
    <scope>NUCLEOTIDE SEQUENCE [LARGE SCALE GENOMIC DNA]</scope>
    <source>
        <strain evidence="2 3">GD1</strain>
    </source>
</reference>
<gene>
    <name evidence="2" type="ORF">SMGD1_0272</name>
</gene>
<comment type="caution">
    <text evidence="2">The sequence shown here is derived from an EMBL/GenBank/DDBJ whole genome shotgun (WGS) entry which is preliminary data.</text>
</comment>
<organism evidence="2 3">
    <name type="scientific">Sulfurimonas gotlandica (strain DSM 19862 / JCM 16533 / GD1)</name>
    <dbReference type="NCBI Taxonomy" id="929558"/>
    <lineage>
        <taxon>Bacteria</taxon>
        <taxon>Pseudomonadati</taxon>
        <taxon>Campylobacterota</taxon>
        <taxon>Epsilonproteobacteria</taxon>
        <taxon>Campylobacterales</taxon>
        <taxon>Sulfurimonadaceae</taxon>
        <taxon>Sulfurimonas</taxon>
    </lineage>
</organism>
<protein>
    <submittedName>
        <fullName evidence="2">Uncharacterized protein</fullName>
    </submittedName>
</protein>
<keyword evidence="1" id="KW-0812">Transmembrane</keyword>
<evidence type="ECO:0000313" key="2">
    <source>
        <dbReference type="EMBL" id="EHP28799.1"/>
    </source>
</evidence>
<feature type="transmembrane region" description="Helical" evidence="1">
    <location>
        <begin position="134"/>
        <end position="158"/>
    </location>
</feature>
<evidence type="ECO:0000256" key="1">
    <source>
        <dbReference type="SAM" id="Phobius"/>
    </source>
</evidence>
<feature type="transmembrane region" description="Helical" evidence="1">
    <location>
        <begin position="12"/>
        <end position="32"/>
    </location>
</feature>
<keyword evidence="3" id="KW-1185">Reference proteome</keyword>
<dbReference type="EMBL" id="AFRZ01000001">
    <property type="protein sequence ID" value="EHP28799.1"/>
    <property type="molecule type" value="Genomic_DNA"/>
</dbReference>
<dbReference type="RefSeq" id="WP_008338605.1">
    <property type="nucleotide sequence ID" value="NZ_AFRZ01000001.1"/>
</dbReference>
<dbReference type="Proteomes" id="UP000006431">
    <property type="component" value="Unassembled WGS sequence"/>
</dbReference>
<evidence type="ECO:0000313" key="3">
    <source>
        <dbReference type="Proteomes" id="UP000006431"/>
    </source>
</evidence>
<dbReference type="HOGENOM" id="CLU_1562078_0_0_7"/>
<name>B6BL61_SULGG</name>